<evidence type="ECO:0000259" key="15">
    <source>
        <dbReference type="Pfam" id="PF00148"/>
    </source>
</evidence>
<proteinExistence type="inferred from homology"/>
<evidence type="ECO:0000313" key="17">
    <source>
        <dbReference type="EMBL" id="SEW41571.1"/>
    </source>
</evidence>
<evidence type="ECO:0000256" key="7">
    <source>
        <dbReference type="ARBA" id="ARBA00022531"/>
    </source>
</evidence>
<dbReference type="CDD" id="cd01982">
    <property type="entry name" value="Chlide_reductase_Z"/>
    <property type="match status" value="1"/>
</dbReference>
<dbReference type="GO" id="GO:0015979">
    <property type="term" value="P:photosynthesis"/>
    <property type="evidence" value="ECO:0007669"/>
    <property type="project" value="UniProtKB-KW"/>
</dbReference>
<comment type="subunit">
    <text evidence="4">Chlorophyllide reductase is composed of three subunits; BchX, BchY and BchZ. Forms a heterodimer of one BchY and one BchZ subunit.</text>
</comment>
<evidence type="ECO:0000256" key="8">
    <source>
        <dbReference type="ARBA" id="ARBA00023002"/>
    </source>
</evidence>
<comment type="function">
    <text evidence="1">Converts chlorophylls (Chl) into bacteriochlorophylls (BChl) by reducing ring B of the tetrapyrrole.</text>
</comment>
<evidence type="ECO:0000256" key="4">
    <source>
        <dbReference type="ARBA" id="ARBA00011283"/>
    </source>
</evidence>
<evidence type="ECO:0000256" key="3">
    <source>
        <dbReference type="ARBA" id="ARBA00008935"/>
    </source>
</evidence>
<dbReference type="InterPro" id="IPR016209">
    <property type="entry name" value="Protochlorophyllide_Rdtase"/>
</dbReference>
<keyword evidence="7" id="KW-0602">Photosynthesis</keyword>
<comment type="pathway">
    <text evidence="2">Porphyrin-containing compound metabolism; bacteriochlorophyll biosynthesis.</text>
</comment>
<dbReference type="InterPro" id="IPR000510">
    <property type="entry name" value="Nase/OxRdtase_comp1"/>
</dbReference>
<dbReference type="Pfam" id="PF08369">
    <property type="entry name" value="PCP_red"/>
    <property type="match status" value="1"/>
</dbReference>
<evidence type="ECO:0000259" key="16">
    <source>
        <dbReference type="Pfam" id="PF08369"/>
    </source>
</evidence>
<comment type="catalytic activity">
    <reaction evidence="12">
        <text>bacteriochlorophyllide a + 2 oxidized [2Fe-2S]-[ferredoxin] + ADP + phosphate = 3-acetyl-3-devinylchlorophyllide a + 2 reduced [2Fe-2S]-[ferredoxin] + ATP + H2O + H(+)</text>
        <dbReference type="Rhea" id="RHEA:48944"/>
        <dbReference type="Rhea" id="RHEA-COMP:10000"/>
        <dbReference type="Rhea" id="RHEA-COMP:10001"/>
        <dbReference type="ChEBI" id="CHEBI:15377"/>
        <dbReference type="ChEBI" id="CHEBI:15378"/>
        <dbReference type="ChEBI" id="CHEBI:30616"/>
        <dbReference type="ChEBI" id="CHEBI:33737"/>
        <dbReference type="ChEBI" id="CHEBI:33738"/>
        <dbReference type="ChEBI" id="CHEBI:43474"/>
        <dbReference type="ChEBI" id="CHEBI:90794"/>
        <dbReference type="ChEBI" id="CHEBI:90795"/>
        <dbReference type="ChEBI" id="CHEBI:456216"/>
        <dbReference type="EC" id="1.3.7.15"/>
    </reaction>
</comment>
<dbReference type="EMBL" id="FOIZ01000002">
    <property type="protein sequence ID" value="SEW41571.1"/>
    <property type="molecule type" value="Genomic_DNA"/>
</dbReference>
<dbReference type="PIRSF" id="PIRSF000163">
    <property type="entry name" value="PCP_ChlB"/>
    <property type="match status" value="1"/>
</dbReference>
<dbReference type="PANTHER" id="PTHR33712:SF7">
    <property type="entry name" value="LIGHT-INDEPENDENT PROTOCHLOROPHYLLIDE REDUCTASE SUBUNIT B"/>
    <property type="match status" value="1"/>
</dbReference>
<sequence>MLVQDHDRAGGYWGAVYAFCAVKGLQIVIDGPVGCENLPVTSVLHYTDGLPPHELPIVVTGLGESEMGEGTEEAMKRAWKTLDPALPAVVVTGSIAEMIGGGVTPQGTNIQRFLPRTIDEDQWECADRAMTWIFTEFGMTKGRMPPEKKREEGAKPRVNILGPMYGTFNMPSDLAEIRRLVEGIGAEVNMVMPLGAHLAEMRNLVNADVNICMYREFGRGLAEVLNKPYLQAPFGIDSTTKFLRKLGELTGLDPEPFIEQEKHSTIKPVWDLWRSVTQDFFATAEFAIVANETYARGIRHYLEGDLGFPCAFAVARCRGKKTNNDEVRSLMHTKRPLIVFGSINEKMYMAEMKAGHGPSPSFIPASFPGAAIRRATGTPMMGYAGATYVLQEVCNGLFDSLFHILPLGSEMDATDATLTPLRRDFPWDADAQAKLDEIVASHPILTRISAAKSLRDAAERAALDAGNDRVVLETVAALQSPSGGRT</sequence>
<dbReference type="RefSeq" id="WP_089996101.1">
    <property type="nucleotide sequence ID" value="NZ_FOIZ01000002.1"/>
</dbReference>
<dbReference type="NCBIfam" id="TIGR02014">
    <property type="entry name" value="BchZ"/>
    <property type="match status" value="1"/>
</dbReference>
<keyword evidence="9" id="KW-0149">Chlorophyll biosynthesis</keyword>
<accession>A0A1I0RM91</accession>
<reference evidence="17 18" key="1">
    <citation type="submission" date="2016-10" db="EMBL/GenBank/DDBJ databases">
        <authorList>
            <person name="de Groot N.N."/>
        </authorList>
    </citation>
    <scope>NUCLEOTIDE SEQUENCE [LARGE SCALE GENOMIC DNA]</scope>
    <source>
        <strain evidence="17 18">DSM 17925</strain>
    </source>
</reference>
<dbReference type="InterPro" id="IPR050152">
    <property type="entry name" value="ChlB/BchB/BchZ"/>
</dbReference>
<name>A0A1I0RM91_9RHOB</name>
<evidence type="ECO:0000256" key="14">
    <source>
        <dbReference type="ARBA" id="ARBA00049411"/>
    </source>
</evidence>
<protein>
    <recommendedName>
        <fullName evidence="6">Chlorophyllide reductase subunit Z</fullName>
        <ecNumber evidence="5">1.3.7.15</ecNumber>
    </recommendedName>
    <alternativeName>
        <fullName evidence="11">Chlorin reductase subunit Z</fullName>
    </alternativeName>
</protein>
<comment type="catalytic activity">
    <reaction evidence="14">
        <text>3-deacetyl-3-(1-hydroxyethyl)bacteriochlorophyllide a + 2 oxidized [2Fe-2S]-[ferredoxin] + ADP + phosphate = 3-devinyl-3-(1-hydroxyethyl)chlorophyllide a + 2 reduced [2Fe-2S]-[ferredoxin] + ATP + H2O + H(+)</text>
        <dbReference type="Rhea" id="RHEA:48948"/>
        <dbReference type="Rhea" id="RHEA-COMP:10000"/>
        <dbReference type="Rhea" id="RHEA-COMP:10001"/>
        <dbReference type="ChEBI" id="CHEBI:15377"/>
        <dbReference type="ChEBI" id="CHEBI:15378"/>
        <dbReference type="ChEBI" id="CHEBI:30616"/>
        <dbReference type="ChEBI" id="CHEBI:33737"/>
        <dbReference type="ChEBI" id="CHEBI:33738"/>
        <dbReference type="ChEBI" id="CHEBI:43474"/>
        <dbReference type="ChEBI" id="CHEBI:90791"/>
        <dbReference type="ChEBI" id="CHEBI:90792"/>
        <dbReference type="ChEBI" id="CHEBI:456216"/>
        <dbReference type="EC" id="1.3.7.15"/>
    </reaction>
</comment>
<comment type="catalytic activity">
    <reaction evidence="13">
        <text>3-deacetyl-3-vinylbacteriochlorophyllide a + 2 oxidized [2Fe-2S]-[ferredoxin] + ADP + phosphate = chlorophyllide a + 2 reduced [2Fe-2S]-[ferredoxin] + ATP + H2O + H(+)</text>
        <dbReference type="Rhea" id="RHEA:37051"/>
        <dbReference type="Rhea" id="RHEA-COMP:10000"/>
        <dbReference type="Rhea" id="RHEA-COMP:10001"/>
        <dbReference type="ChEBI" id="CHEBI:15377"/>
        <dbReference type="ChEBI" id="CHEBI:15378"/>
        <dbReference type="ChEBI" id="CHEBI:30616"/>
        <dbReference type="ChEBI" id="CHEBI:33737"/>
        <dbReference type="ChEBI" id="CHEBI:33738"/>
        <dbReference type="ChEBI" id="CHEBI:43474"/>
        <dbReference type="ChEBI" id="CHEBI:83348"/>
        <dbReference type="ChEBI" id="CHEBI:83373"/>
        <dbReference type="ChEBI" id="CHEBI:456216"/>
        <dbReference type="EC" id="1.3.7.15"/>
    </reaction>
</comment>
<dbReference type="Pfam" id="PF00148">
    <property type="entry name" value="Oxidored_nitro"/>
    <property type="match status" value="1"/>
</dbReference>
<dbReference type="GO" id="GO:0016730">
    <property type="term" value="F:oxidoreductase activity, acting on iron-sulfur proteins as donors"/>
    <property type="evidence" value="ECO:0007669"/>
    <property type="project" value="InterPro"/>
</dbReference>
<evidence type="ECO:0000313" key="18">
    <source>
        <dbReference type="Proteomes" id="UP000199167"/>
    </source>
</evidence>
<evidence type="ECO:0000256" key="2">
    <source>
        <dbReference type="ARBA" id="ARBA00004800"/>
    </source>
</evidence>
<dbReference type="AlphaFoldDB" id="A0A1I0RM91"/>
<dbReference type="EC" id="1.3.7.15" evidence="5"/>
<evidence type="ECO:0000256" key="11">
    <source>
        <dbReference type="ARBA" id="ARBA00032447"/>
    </source>
</evidence>
<dbReference type="Proteomes" id="UP000199167">
    <property type="component" value="Unassembled WGS sequence"/>
</dbReference>
<dbReference type="Gene3D" id="3.40.50.1980">
    <property type="entry name" value="Nitrogenase molybdenum iron protein domain"/>
    <property type="match status" value="2"/>
</dbReference>
<dbReference type="OrthoDB" id="5713965at2"/>
<dbReference type="STRING" id="364200.SAMN04488515_2846"/>
<keyword evidence="18" id="KW-1185">Reference proteome</keyword>
<keyword evidence="10" id="KW-0077">Bacteriochlorophyll biosynthesis</keyword>
<dbReference type="UniPathway" id="UPA00669"/>
<comment type="similarity">
    <text evidence="3">Belongs to the ChlB/BchB/BchZ family.</text>
</comment>
<evidence type="ECO:0000256" key="10">
    <source>
        <dbReference type="ARBA" id="ARBA00023181"/>
    </source>
</evidence>
<feature type="domain" description="Light-independent protochlorophyllide reductase subunit B-like C-terminal" evidence="16">
    <location>
        <begin position="427"/>
        <end position="477"/>
    </location>
</feature>
<dbReference type="PANTHER" id="PTHR33712">
    <property type="entry name" value="LIGHT-INDEPENDENT PROTOCHLOROPHYLLIDE REDUCTASE SUBUNIT B"/>
    <property type="match status" value="1"/>
</dbReference>
<dbReference type="InterPro" id="IPR013580">
    <property type="entry name" value="LI-POR_suB-like_C"/>
</dbReference>
<evidence type="ECO:0000256" key="6">
    <source>
        <dbReference type="ARBA" id="ARBA00019776"/>
    </source>
</evidence>
<evidence type="ECO:0000256" key="12">
    <source>
        <dbReference type="ARBA" id="ARBA00048788"/>
    </source>
</evidence>
<gene>
    <name evidence="17" type="ORF">SAMN04488515_2846</name>
</gene>
<dbReference type="InterPro" id="IPR010244">
    <property type="entry name" value="BchZ"/>
</dbReference>
<evidence type="ECO:0000256" key="9">
    <source>
        <dbReference type="ARBA" id="ARBA00023171"/>
    </source>
</evidence>
<feature type="domain" description="Nitrogenase/oxidoreductase component 1" evidence="15">
    <location>
        <begin position="12"/>
        <end position="397"/>
    </location>
</feature>
<keyword evidence="8" id="KW-0560">Oxidoreductase</keyword>
<evidence type="ECO:0000256" key="13">
    <source>
        <dbReference type="ARBA" id="ARBA00049059"/>
    </source>
</evidence>
<dbReference type="GO" id="GO:0030494">
    <property type="term" value="P:bacteriochlorophyll biosynthetic process"/>
    <property type="evidence" value="ECO:0007669"/>
    <property type="project" value="UniProtKB-UniPathway"/>
</dbReference>
<evidence type="ECO:0000256" key="5">
    <source>
        <dbReference type="ARBA" id="ARBA00012326"/>
    </source>
</evidence>
<dbReference type="SUPFAM" id="SSF53807">
    <property type="entry name" value="Helical backbone' metal receptor"/>
    <property type="match status" value="1"/>
</dbReference>
<evidence type="ECO:0000256" key="1">
    <source>
        <dbReference type="ARBA" id="ARBA00003934"/>
    </source>
</evidence>
<organism evidence="17 18">
    <name type="scientific">Cognatiyoonia koreensis</name>
    <dbReference type="NCBI Taxonomy" id="364200"/>
    <lineage>
        <taxon>Bacteria</taxon>
        <taxon>Pseudomonadati</taxon>
        <taxon>Pseudomonadota</taxon>
        <taxon>Alphaproteobacteria</taxon>
        <taxon>Rhodobacterales</taxon>
        <taxon>Paracoccaceae</taxon>
        <taxon>Cognatiyoonia</taxon>
    </lineage>
</organism>